<comment type="caution">
    <text evidence="1">The sequence shown here is derived from an EMBL/GenBank/DDBJ whole genome shotgun (WGS) entry which is preliminary data.</text>
</comment>
<name>A0ABW1DBG4_9ACTN</name>
<organism evidence="1 2">
    <name type="scientific">Nonomuraea insulae</name>
    <dbReference type="NCBI Taxonomy" id="1616787"/>
    <lineage>
        <taxon>Bacteria</taxon>
        <taxon>Bacillati</taxon>
        <taxon>Actinomycetota</taxon>
        <taxon>Actinomycetes</taxon>
        <taxon>Streptosporangiales</taxon>
        <taxon>Streptosporangiaceae</taxon>
        <taxon>Nonomuraea</taxon>
    </lineage>
</organism>
<evidence type="ECO:0008006" key="3">
    <source>
        <dbReference type="Google" id="ProtNLM"/>
    </source>
</evidence>
<reference evidence="2" key="1">
    <citation type="journal article" date="2019" name="Int. J. Syst. Evol. Microbiol.">
        <title>The Global Catalogue of Microorganisms (GCM) 10K type strain sequencing project: providing services to taxonomists for standard genome sequencing and annotation.</title>
        <authorList>
            <consortium name="The Broad Institute Genomics Platform"/>
            <consortium name="The Broad Institute Genome Sequencing Center for Infectious Disease"/>
            <person name="Wu L."/>
            <person name="Ma J."/>
        </authorList>
    </citation>
    <scope>NUCLEOTIDE SEQUENCE [LARGE SCALE GENOMIC DNA]</scope>
    <source>
        <strain evidence="2">CCUG 53903</strain>
    </source>
</reference>
<evidence type="ECO:0000313" key="2">
    <source>
        <dbReference type="Proteomes" id="UP001596058"/>
    </source>
</evidence>
<evidence type="ECO:0000313" key="1">
    <source>
        <dbReference type="EMBL" id="MFC5834555.1"/>
    </source>
</evidence>
<dbReference type="RefSeq" id="WP_379523967.1">
    <property type="nucleotide sequence ID" value="NZ_JBHSPA010000112.1"/>
</dbReference>
<dbReference type="Gene3D" id="1.10.357.10">
    <property type="entry name" value="Tetracycline Repressor, domain 2"/>
    <property type="match status" value="1"/>
</dbReference>
<accession>A0ABW1DBG4</accession>
<keyword evidence="2" id="KW-1185">Reference proteome</keyword>
<dbReference type="EMBL" id="JBHSPA010000112">
    <property type="protein sequence ID" value="MFC5834555.1"/>
    <property type="molecule type" value="Genomic_DNA"/>
</dbReference>
<dbReference type="Proteomes" id="UP001596058">
    <property type="component" value="Unassembled WGS sequence"/>
</dbReference>
<protein>
    <recommendedName>
        <fullName evidence="3">MftR C-terminal domain-containing protein</fullName>
    </recommendedName>
</protein>
<proteinExistence type="predicted"/>
<sequence>MLRATHDRAIAHYLVQWPWSGEPEMAEVYKRVLATVPAVRAKALHMMLGMQRRIADALHKAFPDRLDAISAAAATGALMGAVRAAGLAGLERYGEAEQEHLASTRRAVDIAMRGLDSL</sequence>
<gene>
    <name evidence="1" type="ORF">ACFPZ3_62840</name>
</gene>